<evidence type="ECO:0008006" key="3">
    <source>
        <dbReference type="Google" id="ProtNLM"/>
    </source>
</evidence>
<feature type="chain" id="PRO_5032406728" description="Lipoprotein" evidence="1">
    <location>
        <begin position="24"/>
        <end position="318"/>
    </location>
</feature>
<dbReference type="AlphaFoldDB" id="A0A832I1T3"/>
<feature type="signal peptide" evidence="1">
    <location>
        <begin position="1"/>
        <end position="23"/>
    </location>
</feature>
<evidence type="ECO:0000256" key="1">
    <source>
        <dbReference type="SAM" id="SignalP"/>
    </source>
</evidence>
<keyword evidence="1" id="KW-0732">Signal</keyword>
<comment type="caution">
    <text evidence="2">The sequence shown here is derived from an EMBL/GenBank/DDBJ whole genome shotgun (WGS) entry which is preliminary data.</text>
</comment>
<gene>
    <name evidence="2" type="ORF">ENR23_08460</name>
</gene>
<dbReference type="PROSITE" id="PS51257">
    <property type="entry name" value="PROKAR_LIPOPROTEIN"/>
    <property type="match status" value="1"/>
</dbReference>
<sequence>MKQSRLVLAAVLVAALGTSAVLAYACSDKAREASAAAATTASKGEGCSSKAAKATTTAGRAGAVNAVVASSDGACGAKGAAATTAAMTCPVTGASCAPGTKATAVAASAGGDCCAAKGEKGAKSAKATAVAASANGACGTSAKASAVTAAAGHASCGAGASATVGRPGMVDAVAAGAACGSHDASSRTTMAKSGCDACADMAFCEGELKGAEASVQVVPLKNGVMYVYTANGPSKVQAVQAAMSRRADRMNAMLASGDKARLCPECKTMRGAMASGKLQREQINIEGGTLTLMTSADAAVISKLHAMAGVKNGARAKS</sequence>
<proteinExistence type="predicted"/>
<evidence type="ECO:0000313" key="2">
    <source>
        <dbReference type="EMBL" id="HGZ43442.1"/>
    </source>
</evidence>
<reference evidence="2" key="1">
    <citation type="journal article" date="2020" name="mSystems">
        <title>Genome- and Community-Level Interaction Insights into Carbon Utilization and Element Cycling Functions of Hydrothermarchaeota in Hydrothermal Sediment.</title>
        <authorList>
            <person name="Zhou Z."/>
            <person name="Liu Y."/>
            <person name="Xu W."/>
            <person name="Pan J."/>
            <person name="Luo Z.H."/>
            <person name="Li M."/>
        </authorList>
    </citation>
    <scope>NUCLEOTIDE SEQUENCE [LARGE SCALE GENOMIC DNA]</scope>
    <source>
        <strain evidence="2">SpSt-381</strain>
    </source>
</reference>
<name>A0A832I1T3_UNCEI</name>
<organism evidence="2">
    <name type="scientific">Eiseniibacteriota bacterium</name>
    <dbReference type="NCBI Taxonomy" id="2212470"/>
    <lineage>
        <taxon>Bacteria</taxon>
        <taxon>Candidatus Eiseniibacteriota</taxon>
    </lineage>
</organism>
<dbReference type="EMBL" id="DSQF01000018">
    <property type="protein sequence ID" value="HGZ43442.1"/>
    <property type="molecule type" value="Genomic_DNA"/>
</dbReference>
<accession>A0A832I1T3</accession>
<protein>
    <recommendedName>
        <fullName evidence="3">Lipoprotein</fullName>
    </recommendedName>
</protein>